<name>A0AAD3CNC4_9STRA</name>
<keyword evidence="2" id="KW-1133">Transmembrane helix</keyword>
<keyword evidence="2" id="KW-0472">Membrane</keyword>
<feature type="domain" description="SAYSvFN" evidence="3">
    <location>
        <begin position="88"/>
        <end position="152"/>
    </location>
</feature>
<comment type="caution">
    <text evidence="4">The sequence shown here is derived from an EMBL/GenBank/DDBJ whole genome shotgun (WGS) entry which is preliminary data.</text>
</comment>
<dbReference type="InterPro" id="IPR019387">
    <property type="entry name" value="SAYSvFN_dom"/>
</dbReference>
<dbReference type="Proteomes" id="UP001054902">
    <property type="component" value="Unassembled WGS sequence"/>
</dbReference>
<dbReference type="PANTHER" id="PTHR13527">
    <property type="entry name" value="SAYSVFN DOMAIN-CONTAINING PROTEIN 1"/>
    <property type="match status" value="1"/>
</dbReference>
<reference evidence="4 5" key="1">
    <citation type="journal article" date="2021" name="Sci. Rep.">
        <title>The genome of the diatom Chaetoceros tenuissimus carries an ancient integrated fragment of an extant virus.</title>
        <authorList>
            <person name="Hongo Y."/>
            <person name="Kimura K."/>
            <person name="Takaki Y."/>
            <person name="Yoshida Y."/>
            <person name="Baba S."/>
            <person name="Kobayashi G."/>
            <person name="Nagasaki K."/>
            <person name="Hano T."/>
            <person name="Tomaru Y."/>
        </authorList>
    </citation>
    <scope>NUCLEOTIDE SEQUENCE [LARGE SCALE GENOMIC DNA]</scope>
    <source>
        <strain evidence="4 5">NIES-3715</strain>
    </source>
</reference>
<keyword evidence="2" id="KW-0812">Transmembrane</keyword>
<feature type="compositionally biased region" description="Polar residues" evidence="1">
    <location>
        <begin position="207"/>
        <end position="219"/>
    </location>
</feature>
<evidence type="ECO:0000256" key="1">
    <source>
        <dbReference type="SAM" id="MobiDB-lite"/>
    </source>
</evidence>
<feature type="region of interest" description="Disordered" evidence="1">
    <location>
        <begin position="161"/>
        <end position="236"/>
    </location>
</feature>
<dbReference type="EMBL" id="BLLK01000023">
    <property type="protein sequence ID" value="GFH47819.1"/>
    <property type="molecule type" value="Genomic_DNA"/>
</dbReference>
<evidence type="ECO:0000256" key="2">
    <source>
        <dbReference type="SAM" id="Phobius"/>
    </source>
</evidence>
<evidence type="ECO:0000313" key="5">
    <source>
        <dbReference type="Proteomes" id="UP001054902"/>
    </source>
</evidence>
<gene>
    <name evidence="4" type="ORF">CTEN210_04295</name>
</gene>
<evidence type="ECO:0000259" key="3">
    <source>
        <dbReference type="Pfam" id="PF10260"/>
    </source>
</evidence>
<dbReference type="Pfam" id="PF10260">
    <property type="entry name" value="SAYSvFN"/>
    <property type="match status" value="1"/>
</dbReference>
<dbReference type="InterPro" id="IPR039159">
    <property type="entry name" value="SAYSD1"/>
</dbReference>
<dbReference type="AlphaFoldDB" id="A0AAD3CNC4"/>
<feature type="compositionally biased region" description="Basic and acidic residues" evidence="1">
    <location>
        <begin position="166"/>
        <end position="178"/>
    </location>
</feature>
<keyword evidence="5" id="KW-1185">Reference proteome</keyword>
<sequence>MPPRKRISRELWDKARKANKKSYLNIHLFKAILYELQPIDVLYTNHSFENIPSILKSLWAFAASAIKACWKFVKSLKRIHYLSIMGVIFYWKMVKYLHELLDAGPSILILTVLALIFTIGLGDSKEGLSAYSVFNKGFQSIMGGVDANALLNQHVGGGMAFMNHNNRHENEEHDDGYRQRQQRQQQRDEQRRLQQERDREVHERRLQQQQELDTGTAAANNGARISNKKSRRKKNIELRREMRQQRQAARAMGFVQDGHRVDINAQHQEQLAMNHLIQEQIGNGDFEEEREEL</sequence>
<accession>A0AAD3CNC4</accession>
<protein>
    <recommendedName>
        <fullName evidence="3">SAYSvFN domain-containing protein</fullName>
    </recommendedName>
</protein>
<organism evidence="4 5">
    <name type="scientific">Chaetoceros tenuissimus</name>
    <dbReference type="NCBI Taxonomy" id="426638"/>
    <lineage>
        <taxon>Eukaryota</taxon>
        <taxon>Sar</taxon>
        <taxon>Stramenopiles</taxon>
        <taxon>Ochrophyta</taxon>
        <taxon>Bacillariophyta</taxon>
        <taxon>Coscinodiscophyceae</taxon>
        <taxon>Chaetocerotophycidae</taxon>
        <taxon>Chaetocerotales</taxon>
        <taxon>Chaetocerotaceae</taxon>
        <taxon>Chaetoceros</taxon>
    </lineage>
</organism>
<dbReference type="PANTHER" id="PTHR13527:SF0">
    <property type="entry name" value="SAYSVFN DOMAIN-CONTAINING PROTEIN 1"/>
    <property type="match status" value="1"/>
</dbReference>
<feature type="transmembrane region" description="Helical" evidence="2">
    <location>
        <begin position="103"/>
        <end position="122"/>
    </location>
</feature>
<proteinExistence type="predicted"/>
<evidence type="ECO:0000313" key="4">
    <source>
        <dbReference type="EMBL" id="GFH47819.1"/>
    </source>
</evidence>
<feature type="compositionally biased region" description="Basic and acidic residues" evidence="1">
    <location>
        <begin position="185"/>
        <end position="206"/>
    </location>
</feature>